<protein>
    <submittedName>
        <fullName evidence="1">Uncharacterized protein</fullName>
    </submittedName>
</protein>
<name>A0A8J5GKI8_ZINOF</name>
<sequence length="170" mass="18699">MSKMQSDDLEEIQRFHPRFVELKALHGIADETPSSGISGPQKMSSGLICVTLKCVGASMGEKQPLTKKLPSTVTVGKLKALCESFFKLKGIRLKLFIQEQLWCHRPALVVQHGSFDTQYAQFGESDWPVDLSGQFGGATAVIASRLPEAQSILSKSVIVLETYKAEESDR</sequence>
<evidence type="ECO:0000313" key="2">
    <source>
        <dbReference type="Proteomes" id="UP000734854"/>
    </source>
</evidence>
<dbReference type="SUPFAM" id="SSF54236">
    <property type="entry name" value="Ubiquitin-like"/>
    <property type="match status" value="1"/>
</dbReference>
<keyword evidence="2" id="KW-1185">Reference proteome</keyword>
<accession>A0A8J5GKI8</accession>
<gene>
    <name evidence="1" type="ORF">ZIOFF_035484</name>
</gene>
<dbReference type="AlphaFoldDB" id="A0A8J5GKI8"/>
<dbReference type="Proteomes" id="UP000734854">
    <property type="component" value="Unassembled WGS sequence"/>
</dbReference>
<dbReference type="EMBL" id="JACMSC010000010">
    <property type="protein sequence ID" value="KAG6503173.1"/>
    <property type="molecule type" value="Genomic_DNA"/>
</dbReference>
<proteinExistence type="predicted"/>
<organism evidence="1 2">
    <name type="scientific">Zingiber officinale</name>
    <name type="common">Ginger</name>
    <name type="synonym">Amomum zingiber</name>
    <dbReference type="NCBI Taxonomy" id="94328"/>
    <lineage>
        <taxon>Eukaryota</taxon>
        <taxon>Viridiplantae</taxon>
        <taxon>Streptophyta</taxon>
        <taxon>Embryophyta</taxon>
        <taxon>Tracheophyta</taxon>
        <taxon>Spermatophyta</taxon>
        <taxon>Magnoliopsida</taxon>
        <taxon>Liliopsida</taxon>
        <taxon>Zingiberales</taxon>
        <taxon>Zingiberaceae</taxon>
        <taxon>Zingiber</taxon>
    </lineage>
</organism>
<dbReference type="InterPro" id="IPR029071">
    <property type="entry name" value="Ubiquitin-like_domsf"/>
</dbReference>
<reference evidence="1 2" key="1">
    <citation type="submission" date="2020-08" db="EMBL/GenBank/DDBJ databases">
        <title>Plant Genome Project.</title>
        <authorList>
            <person name="Zhang R.-G."/>
        </authorList>
    </citation>
    <scope>NUCLEOTIDE SEQUENCE [LARGE SCALE GENOMIC DNA]</scope>
    <source>
        <tissue evidence="1">Rhizome</tissue>
    </source>
</reference>
<evidence type="ECO:0000313" key="1">
    <source>
        <dbReference type="EMBL" id="KAG6503173.1"/>
    </source>
</evidence>
<comment type="caution">
    <text evidence="1">The sequence shown here is derived from an EMBL/GenBank/DDBJ whole genome shotgun (WGS) entry which is preliminary data.</text>
</comment>
<dbReference type="Gene3D" id="3.10.20.90">
    <property type="entry name" value="Phosphatidylinositol 3-kinase Catalytic Subunit, Chain A, domain 1"/>
    <property type="match status" value="1"/>
</dbReference>